<feature type="compositionally biased region" description="Polar residues" evidence="3">
    <location>
        <begin position="495"/>
        <end position="505"/>
    </location>
</feature>
<feature type="compositionally biased region" description="Low complexity" evidence="3">
    <location>
        <begin position="478"/>
        <end position="489"/>
    </location>
</feature>
<keyword evidence="5" id="KW-1185">Reference proteome</keyword>
<dbReference type="AlphaFoldDB" id="A0A915JK67"/>
<name>A0A915JK67_ROMCU</name>
<feature type="compositionally biased region" description="Polar residues" evidence="3">
    <location>
        <begin position="275"/>
        <end position="296"/>
    </location>
</feature>
<evidence type="ECO:0000259" key="4">
    <source>
        <dbReference type="PROSITE" id="PS50014"/>
    </source>
</evidence>
<dbReference type="PROSITE" id="PS00633">
    <property type="entry name" value="BROMODOMAIN_1"/>
    <property type="match status" value="1"/>
</dbReference>
<dbReference type="Pfam" id="PF00439">
    <property type="entry name" value="Bromodomain"/>
    <property type="match status" value="1"/>
</dbReference>
<evidence type="ECO:0000256" key="3">
    <source>
        <dbReference type="SAM" id="MobiDB-lite"/>
    </source>
</evidence>
<dbReference type="PANTHER" id="PTHR47092:SF1">
    <property type="entry name" value="CHROMATIN REMODELING REGULATOR CECR2"/>
    <property type="match status" value="1"/>
</dbReference>
<dbReference type="InterPro" id="IPR018359">
    <property type="entry name" value="Bromodomain_CS"/>
</dbReference>
<feature type="region of interest" description="Disordered" evidence="3">
    <location>
        <begin position="144"/>
        <end position="182"/>
    </location>
</feature>
<evidence type="ECO:0000313" key="6">
    <source>
        <dbReference type="WBParaSite" id="nRc.2.0.1.t26467-RA"/>
    </source>
</evidence>
<dbReference type="InterPro" id="IPR036427">
    <property type="entry name" value="Bromodomain-like_sf"/>
</dbReference>
<dbReference type="GO" id="GO:0006338">
    <property type="term" value="P:chromatin remodeling"/>
    <property type="evidence" value="ECO:0007669"/>
    <property type="project" value="InterPro"/>
</dbReference>
<dbReference type="Gene3D" id="1.20.920.10">
    <property type="entry name" value="Bromodomain-like"/>
    <property type="match status" value="1"/>
</dbReference>
<dbReference type="SMART" id="SM00297">
    <property type="entry name" value="BROMO"/>
    <property type="match status" value="1"/>
</dbReference>
<feature type="region of interest" description="Disordered" evidence="3">
    <location>
        <begin position="262"/>
        <end position="296"/>
    </location>
</feature>
<reference evidence="6" key="1">
    <citation type="submission" date="2022-11" db="UniProtKB">
        <authorList>
            <consortium name="WormBaseParasite"/>
        </authorList>
    </citation>
    <scope>IDENTIFICATION</scope>
</reference>
<accession>A0A915JK67</accession>
<feature type="domain" description="Bromo" evidence="4">
    <location>
        <begin position="16"/>
        <end position="86"/>
    </location>
</feature>
<dbReference type="InterPro" id="IPR029614">
    <property type="entry name" value="CECR2"/>
</dbReference>
<dbReference type="PROSITE" id="PS50014">
    <property type="entry name" value="BROMODOMAIN_2"/>
    <property type="match status" value="1"/>
</dbReference>
<evidence type="ECO:0000256" key="1">
    <source>
        <dbReference type="ARBA" id="ARBA00023117"/>
    </source>
</evidence>
<evidence type="ECO:0000313" key="5">
    <source>
        <dbReference type="Proteomes" id="UP000887565"/>
    </source>
</evidence>
<keyword evidence="1 2" id="KW-0103">Bromodomain</keyword>
<feature type="compositionally biased region" description="Basic and acidic residues" evidence="3">
    <location>
        <begin position="147"/>
        <end position="162"/>
    </location>
</feature>
<dbReference type="InterPro" id="IPR001487">
    <property type="entry name" value="Bromodomain"/>
</dbReference>
<dbReference type="Proteomes" id="UP000887565">
    <property type="component" value="Unplaced"/>
</dbReference>
<protein>
    <submittedName>
        <fullName evidence="6">Bromo domain-containing protein</fullName>
    </submittedName>
</protein>
<dbReference type="PANTHER" id="PTHR47092">
    <property type="entry name" value="CAT EYE SYNDROME CRITICAL REGION PROTEIN 2"/>
    <property type="match status" value="1"/>
</dbReference>
<dbReference type="SUPFAM" id="SSF47370">
    <property type="entry name" value="Bromodomain"/>
    <property type="match status" value="1"/>
</dbReference>
<evidence type="ECO:0000256" key="2">
    <source>
        <dbReference type="PROSITE-ProRule" id="PRU00035"/>
    </source>
</evidence>
<sequence length="553" mass="61258">MEHMYGQLEKMVDALKAHPDAEPFLEPVSEDIAPDYKDVIVNPMDLETIEDKLIERKYSSKKEFIEDINLVLLNCLQYNGIYSEYVKTAIKFERTFIKAYKKYFPPTEACSHSERARQEELECISIMGTLDKRVKEIIADMAEAEEEQKRSGGAEIRSEQRTRAKWPRRKVEPGNSESPSTALMEASSSFNAGGQVFAVSSKNDQLTRYCQFVDENGLPADLTLIERALPLLKQMLHDFPKKVSTVMISLDKLDNLTLTRVELSKTSGPPRKAAPSTSSNAMQRTHAQTVPPVINQNFSPKTTVALPALSNKPALTFNRVIIPSIDNDKEALTLPQPGTSFNKIDNYSLPYNRSTANNAISSFQTNVCITDSCRLSYQKPVCSVAPQRQVPLAFSSPPVLRAMQQTPRVTTTSMVQQTQQHQRFIAVPPSTTPTIILAQGQPLLVVNQHPATTIPAVQQLNSLVGQSPLMSAPMIVHSTPSRPSATSTALHARPQQPTIGQQHQPTRLKLTPSALAALGRVLAQQKNQPGRIQISIRGDSNIEVPKDSQNAND</sequence>
<proteinExistence type="predicted"/>
<dbReference type="PRINTS" id="PR00503">
    <property type="entry name" value="BROMODOMAIN"/>
</dbReference>
<dbReference type="WBParaSite" id="nRc.2.0.1.t26467-RA">
    <property type="protein sequence ID" value="nRc.2.0.1.t26467-RA"/>
    <property type="gene ID" value="nRc.2.0.1.g26467"/>
</dbReference>
<organism evidence="5 6">
    <name type="scientific">Romanomermis culicivorax</name>
    <name type="common">Nematode worm</name>
    <dbReference type="NCBI Taxonomy" id="13658"/>
    <lineage>
        <taxon>Eukaryota</taxon>
        <taxon>Metazoa</taxon>
        <taxon>Ecdysozoa</taxon>
        <taxon>Nematoda</taxon>
        <taxon>Enoplea</taxon>
        <taxon>Dorylaimia</taxon>
        <taxon>Mermithida</taxon>
        <taxon>Mermithoidea</taxon>
        <taxon>Mermithidae</taxon>
        <taxon>Romanomermis</taxon>
    </lineage>
</organism>
<feature type="region of interest" description="Disordered" evidence="3">
    <location>
        <begin position="478"/>
        <end position="506"/>
    </location>
</feature>
<dbReference type="GO" id="GO:0090537">
    <property type="term" value="C:CERF complex"/>
    <property type="evidence" value="ECO:0007669"/>
    <property type="project" value="InterPro"/>
</dbReference>